<keyword evidence="5 9" id="KW-1133">Transmembrane helix</keyword>
<gene>
    <name evidence="11" type="ORF">EV699_105141</name>
</gene>
<dbReference type="InterPro" id="IPR050330">
    <property type="entry name" value="Bact_OuterMem_StrucFunc"/>
</dbReference>
<dbReference type="Gene3D" id="3.30.1330.60">
    <property type="entry name" value="OmpA-like domain"/>
    <property type="match status" value="1"/>
</dbReference>
<evidence type="ECO:0000256" key="5">
    <source>
        <dbReference type="ARBA" id="ARBA00022989"/>
    </source>
</evidence>
<evidence type="ECO:0000256" key="1">
    <source>
        <dbReference type="ARBA" id="ARBA00004162"/>
    </source>
</evidence>
<dbReference type="AlphaFoldDB" id="A0A4R2L4X4"/>
<dbReference type="GO" id="GO:0005886">
    <property type="term" value="C:plasma membrane"/>
    <property type="evidence" value="ECO:0007669"/>
    <property type="project" value="UniProtKB-SubCell"/>
</dbReference>
<dbReference type="PANTHER" id="PTHR30329">
    <property type="entry name" value="STATOR ELEMENT OF FLAGELLAR MOTOR COMPLEX"/>
    <property type="match status" value="1"/>
</dbReference>
<feature type="transmembrane region" description="Helical" evidence="9">
    <location>
        <begin position="27"/>
        <end position="46"/>
    </location>
</feature>
<dbReference type="InterPro" id="IPR006665">
    <property type="entry name" value="OmpA-like"/>
</dbReference>
<dbReference type="OrthoDB" id="9815217at2"/>
<name>A0A4R2L4X4_9GAMM</name>
<evidence type="ECO:0000256" key="7">
    <source>
        <dbReference type="PROSITE-ProRule" id="PRU00473"/>
    </source>
</evidence>
<dbReference type="InterPro" id="IPR025713">
    <property type="entry name" value="MotB-like_N_dom"/>
</dbReference>
<keyword evidence="8" id="KW-0175">Coiled coil</keyword>
<comment type="similarity">
    <text evidence="2">Belongs to the MotB family.</text>
</comment>
<keyword evidence="11" id="KW-0969">Cilium</keyword>
<keyword evidence="11" id="KW-0966">Cell projection</keyword>
<comment type="caution">
    <text evidence="11">The sequence shown here is derived from an EMBL/GenBank/DDBJ whole genome shotgun (WGS) entry which is preliminary data.</text>
</comment>
<reference evidence="11 12" key="1">
    <citation type="submission" date="2019-03" db="EMBL/GenBank/DDBJ databases">
        <title>Genomic Encyclopedia of Type Strains, Phase IV (KMG-IV): sequencing the most valuable type-strain genomes for metagenomic binning, comparative biology and taxonomic classification.</title>
        <authorList>
            <person name="Goeker M."/>
        </authorList>
    </citation>
    <scope>NUCLEOTIDE SEQUENCE [LARGE SCALE GENOMIC DNA]</scope>
    <source>
        <strain evidence="11 12">DSM 25287</strain>
    </source>
</reference>
<dbReference type="Proteomes" id="UP000295765">
    <property type="component" value="Unassembled WGS sequence"/>
</dbReference>
<keyword evidence="3" id="KW-1003">Cell membrane</keyword>
<dbReference type="Pfam" id="PF13677">
    <property type="entry name" value="MotB_plug"/>
    <property type="match status" value="1"/>
</dbReference>
<evidence type="ECO:0000313" key="12">
    <source>
        <dbReference type="Proteomes" id="UP000295765"/>
    </source>
</evidence>
<dbReference type="InterPro" id="IPR036737">
    <property type="entry name" value="OmpA-like_sf"/>
</dbReference>
<evidence type="ECO:0000256" key="8">
    <source>
        <dbReference type="SAM" id="Coils"/>
    </source>
</evidence>
<evidence type="ECO:0000256" key="4">
    <source>
        <dbReference type="ARBA" id="ARBA00022692"/>
    </source>
</evidence>
<dbReference type="EMBL" id="SLWY01000005">
    <property type="protein sequence ID" value="TCO82351.1"/>
    <property type="molecule type" value="Genomic_DNA"/>
</dbReference>
<feature type="domain" description="OmpA-like" evidence="10">
    <location>
        <begin position="109"/>
        <end position="248"/>
    </location>
</feature>
<evidence type="ECO:0000256" key="3">
    <source>
        <dbReference type="ARBA" id="ARBA00022475"/>
    </source>
</evidence>
<dbReference type="SUPFAM" id="SSF103088">
    <property type="entry name" value="OmpA-like"/>
    <property type="match status" value="1"/>
</dbReference>
<evidence type="ECO:0000313" key="11">
    <source>
        <dbReference type="EMBL" id="TCO82351.1"/>
    </source>
</evidence>
<dbReference type="PROSITE" id="PS51123">
    <property type="entry name" value="OMPA_2"/>
    <property type="match status" value="1"/>
</dbReference>
<feature type="coiled-coil region" evidence="8">
    <location>
        <begin position="47"/>
        <end position="84"/>
    </location>
</feature>
<comment type="subcellular location">
    <subcellularLocation>
        <location evidence="1">Cell membrane</location>
        <topology evidence="1">Single-pass membrane protein</topology>
    </subcellularLocation>
</comment>
<sequence>MLGLRLFAAGRARDEGEKPFWISYSDLMSALMVLFLVVMSVSLLTITQELLERQKVLEAQKQELEDAKKQIDALKARRKARADAIGEVLDRLEAAARTDAYRGRVSVSRDRLIVDFGEAARFGSGDHRLSREGAILLRGYVQELLAAVDAGSGRAVDAGSGRQWFRRVIVEGFTDRVGSYLYNLDLSMKRAQSVVCALMSGGNGEAPLSGEQQRRVRELFVVGGFSFNSARASKEESRRVELRLDFYAAEDDDSDRVAEAVLAMPPVETGKCQLN</sequence>
<accession>A0A4R2L4X4</accession>
<dbReference type="PANTHER" id="PTHR30329:SF20">
    <property type="entry name" value="EXPORTED PROTEIN"/>
    <property type="match status" value="1"/>
</dbReference>
<evidence type="ECO:0000256" key="2">
    <source>
        <dbReference type="ARBA" id="ARBA00008914"/>
    </source>
</evidence>
<organism evidence="11 12">
    <name type="scientific">Plasticicumulans lactativorans</name>
    <dbReference type="NCBI Taxonomy" id="1133106"/>
    <lineage>
        <taxon>Bacteria</taxon>
        <taxon>Pseudomonadati</taxon>
        <taxon>Pseudomonadota</taxon>
        <taxon>Gammaproteobacteria</taxon>
        <taxon>Candidatus Competibacteraceae</taxon>
        <taxon>Plasticicumulans</taxon>
    </lineage>
</organism>
<keyword evidence="4 9" id="KW-0812">Transmembrane</keyword>
<keyword evidence="12" id="KW-1185">Reference proteome</keyword>
<proteinExistence type="inferred from homology"/>
<evidence type="ECO:0000259" key="10">
    <source>
        <dbReference type="PROSITE" id="PS51123"/>
    </source>
</evidence>
<evidence type="ECO:0000256" key="6">
    <source>
        <dbReference type="ARBA" id="ARBA00023136"/>
    </source>
</evidence>
<keyword evidence="11" id="KW-0282">Flagellum</keyword>
<dbReference type="RefSeq" id="WP_132539709.1">
    <property type="nucleotide sequence ID" value="NZ_SLWY01000005.1"/>
</dbReference>
<protein>
    <submittedName>
        <fullName evidence="11">Flagellar motor protein MotB</fullName>
    </submittedName>
</protein>
<evidence type="ECO:0000256" key="9">
    <source>
        <dbReference type="SAM" id="Phobius"/>
    </source>
</evidence>
<keyword evidence="6 7" id="KW-0472">Membrane</keyword>